<proteinExistence type="predicted"/>
<accession>A0A432MM69</accession>
<dbReference type="EMBL" id="RYZH01000013">
    <property type="protein sequence ID" value="RUL88216.1"/>
    <property type="molecule type" value="Genomic_DNA"/>
</dbReference>
<dbReference type="SUPFAM" id="SSF53756">
    <property type="entry name" value="UDP-Glycosyltransferase/glycogen phosphorylase"/>
    <property type="match status" value="1"/>
</dbReference>
<dbReference type="InterPro" id="IPR050194">
    <property type="entry name" value="Glycosyltransferase_grp1"/>
</dbReference>
<dbReference type="PANTHER" id="PTHR45947">
    <property type="entry name" value="SULFOQUINOVOSYL TRANSFERASE SQD2"/>
    <property type="match status" value="1"/>
</dbReference>
<dbReference type="Pfam" id="PF13439">
    <property type="entry name" value="Glyco_transf_4"/>
    <property type="match status" value="1"/>
</dbReference>
<dbReference type="GO" id="GO:0016758">
    <property type="term" value="F:hexosyltransferase activity"/>
    <property type="evidence" value="ECO:0007669"/>
    <property type="project" value="TreeGrafter"/>
</dbReference>
<evidence type="ECO:0000313" key="3">
    <source>
        <dbReference type="Proteomes" id="UP000280296"/>
    </source>
</evidence>
<dbReference type="Pfam" id="PF13692">
    <property type="entry name" value="Glyco_trans_1_4"/>
    <property type="match status" value="1"/>
</dbReference>
<evidence type="ECO:0000313" key="2">
    <source>
        <dbReference type="EMBL" id="RUL88216.1"/>
    </source>
</evidence>
<sequence length="383" mass="41327">MPGSSLRICYLLAYFHPIASGAERQALAQGAELVRRGHAVRVVTQEVPGSGLPRDETIRGVLVHRWVKPVRAGPLFGLTFVAGVVRALHRLRGTYDLIHTHQGLWESIATGAARAVIDVPTLVQPASSGYFGEAEEMARTKGFPALRRLALRNTAFAAISEDIERQWLALGVPPDTMHRMCSGVETDRFHPGASAVEGTLPPGPRVLFTGRLHPQKNLDLLLDAWAEVARRRPDAQLILLGDGPDRDRLASKAAGLGLGDRVHFPGAVEDPSEYLRAADVFVLPSVAEGMSNSLLEAMATGLPCIASAIGGNTDLLAPGPSGLLVPPDDRSGWAEAILRVLEDRPFARSLGTSALEAIRQQYDMRVVVDRYVELYQSLLRGGS</sequence>
<dbReference type="CDD" id="cd03801">
    <property type="entry name" value="GT4_PimA-like"/>
    <property type="match status" value="1"/>
</dbReference>
<dbReference type="PANTHER" id="PTHR45947:SF3">
    <property type="entry name" value="SULFOQUINOVOSYL TRANSFERASE SQD2"/>
    <property type="match status" value="1"/>
</dbReference>
<reference evidence="2 3" key="1">
    <citation type="submission" date="2018-12" db="EMBL/GenBank/DDBJ databases">
        <authorList>
            <person name="Toschakov S.V."/>
        </authorList>
    </citation>
    <scope>NUCLEOTIDE SEQUENCE [LARGE SCALE GENOMIC DNA]</scope>
    <source>
        <strain evidence="2 3">GM2012</strain>
    </source>
</reference>
<dbReference type="InterPro" id="IPR028098">
    <property type="entry name" value="Glyco_trans_4-like_N"/>
</dbReference>
<keyword evidence="2" id="KW-0808">Transferase</keyword>
<feature type="domain" description="Glycosyltransferase subfamily 4-like N-terminal" evidence="1">
    <location>
        <begin position="20"/>
        <end position="188"/>
    </location>
</feature>
<protein>
    <submittedName>
        <fullName evidence="2">Glycosyltransferase family 1 protein</fullName>
    </submittedName>
</protein>
<dbReference type="AlphaFoldDB" id="A0A432MM69"/>
<dbReference type="OrthoDB" id="232381at2"/>
<dbReference type="Gene3D" id="3.40.50.2000">
    <property type="entry name" value="Glycogen Phosphorylase B"/>
    <property type="match status" value="2"/>
</dbReference>
<organism evidence="2 3">
    <name type="scientific">Tautonia sociabilis</name>
    <dbReference type="NCBI Taxonomy" id="2080755"/>
    <lineage>
        <taxon>Bacteria</taxon>
        <taxon>Pseudomonadati</taxon>
        <taxon>Planctomycetota</taxon>
        <taxon>Planctomycetia</taxon>
        <taxon>Isosphaerales</taxon>
        <taxon>Isosphaeraceae</taxon>
        <taxon>Tautonia</taxon>
    </lineage>
</organism>
<reference evidence="2 3" key="2">
    <citation type="submission" date="2019-01" db="EMBL/GenBank/DDBJ databases">
        <title>Tautonia sociabilis, a novel thermotolerant planctomycete of Isosphaeraceae family, isolated from a 4000 m deep subterranean habitat.</title>
        <authorList>
            <person name="Kovaleva O.L."/>
            <person name="Elcheninov A.G."/>
            <person name="Van Heerden E."/>
            <person name="Toshchakov S.V."/>
            <person name="Novikov A."/>
            <person name="Bonch-Osmolovskaya E.A."/>
            <person name="Kublanov I.V."/>
        </authorList>
    </citation>
    <scope>NUCLEOTIDE SEQUENCE [LARGE SCALE GENOMIC DNA]</scope>
    <source>
        <strain evidence="2 3">GM2012</strain>
    </source>
</reference>
<gene>
    <name evidence="2" type="ORF">TsocGM_08755</name>
</gene>
<comment type="caution">
    <text evidence="2">The sequence shown here is derived from an EMBL/GenBank/DDBJ whole genome shotgun (WGS) entry which is preliminary data.</text>
</comment>
<dbReference type="Proteomes" id="UP000280296">
    <property type="component" value="Unassembled WGS sequence"/>
</dbReference>
<name>A0A432MM69_9BACT</name>
<evidence type="ECO:0000259" key="1">
    <source>
        <dbReference type="Pfam" id="PF13439"/>
    </source>
</evidence>
<keyword evidence="3" id="KW-1185">Reference proteome</keyword>